<comment type="caution">
    <text evidence="15">The sequence shown here is derived from an EMBL/GenBank/DDBJ whole genome shotgun (WGS) entry which is preliminary data.</text>
</comment>
<keyword evidence="4" id="KW-0997">Cell inner membrane</keyword>
<evidence type="ECO:0000313" key="16">
    <source>
        <dbReference type="Proteomes" id="UP001501788"/>
    </source>
</evidence>
<comment type="similarity">
    <text evidence="2">Belongs to the lipase chaperone family.</text>
</comment>
<keyword evidence="9 14" id="KW-0472">Membrane</keyword>
<accession>A0ABP8KYF5</accession>
<evidence type="ECO:0000256" key="11">
    <source>
        <dbReference type="ARBA" id="ARBA00030948"/>
    </source>
</evidence>
<dbReference type="SUPFAM" id="SSF158855">
    <property type="entry name" value="Lipase chaperone-like"/>
    <property type="match status" value="1"/>
</dbReference>
<reference evidence="16" key="1">
    <citation type="journal article" date="2019" name="Int. J. Syst. Evol. Microbiol.">
        <title>The Global Catalogue of Microorganisms (GCM) 10K type strain sequencing project: providing services to taxonomists for standard genome sequencing and annotation.</title>
        <authorList>
            <consortium name="The Broad Institute Genomics Platform"/>
            <consortium name="The Broad Institute Genome Sequencing Center for Infectious Disease"/>
            <person name="Wu L."/>
            <person name="Ma J."/>
        </authorList>
    </citation>
    <scope>NUCLEOTIDE SEQUENCE [LARGE SCALE GENOMIC DNA]</scope>
    <source>
        <strain evidence="16">JCM 31890</strain>
    </source>
</reference>
<keyword evidence="10" id="KW-0143">Chaperone</keyword>
<evidence type="ECO:0000256" key="1">
    <source>
        <dbReference type="ARBA" id="ARBA00004383"/>
    </source>
</evidence>
<proteinExistence type="inferred from homology"/>
<keyword evidence="16" id="KW-1185">Reference proteome</keyword>
<evidence type="ECO:0000256" key="14">
    <source>
        <dbReference type="SAM" id="Phobius"/>
    </source>
</evidence>
<feature type="region of interest" description="Disordered" evidence="13">
    <location>
        <begin position="255"/>
        <end position="277"/>
    </location>
</feature>
<evidence type="ECO:0000256" key="4">
    <source>
        <dbReference type="ARBA" id="ARBA00022519"/>
    </source>
</evidence>
<evidence type="ECO:0000256" key="9">
    <source>
        <dbReference type="ARBA" id="ARBA00023136"/>
    </source>
</evidence>
<protein>
    <recommendedName>
        <fullName evidence="11">Lipase helper protein</fullName>
    </recommendedName>
    <alternativeName>
        <fullName evidence="12">Lipase modulator</fullName>
    </alternativeName>
</protein>
<sequence length="338" mass="35888">MDRSTPSTSTASPKPGRARAVAAGAAALAVAALVGVLVSLGGPPPLPVPGPNAVAPAGVAGTRSDATALAHTGAAVSDDARAATRQAVADDPLLAQDLRNRLESLLLAAGEAESPQALKDRLAGLAGRFFPAELVPRALTIAYRYVDYRVALGELRPPADPSDPRALRAAMMERDALRRRFFDDQEHLALFEREEALDRLAVARMEIQRNPALSEQERAAALQSLEAELPAAERAARAEAIAHLGVAAQTQTFDAQGVDERTRHAQRSAQYGPAAAQALAQLDREQADWNARLDRYAQARQQAGDSQALRDQWFSAEEQLRLEGALGMRALQAGAGKP</sequence>
<keyword evidence="6" id="KW-0442">Lipid degradation</keyword>
<keyword evidence="5 14" id="KW-0812">Transmembrane</keyword>
<keyword evidence="7 14" id="KW-1133">Transmembrane helix</keyword>
<evidence type="ECO:0000256" key="10">
    <source>
        <dbReference type="ARBA" id="ARBA00023186"/>
    </source>
</evidence>
<evidence type="ECO:0000256" key="2">
    <source>
        <dbReference type="ARBA" id="ARBA00010358"/>
    </source>
</evidence>
<feature type="transmembrane region" description="Helical" evidence="14">
    <location>
        <begin position="20"/>
        <end position="42"/>
    </location>
</feature>
<gene>
    <name evidence="15" type="ORF">GCM10023090_04220</name>
</gene>
<evidence type="ECO:0000256" key="8">
    <source>
        <dbReference type="ARBA" id="ARBA00023098"/>
    </source>
</evidence>
<evidence type="ECO:0000256" key="5">
    <source>
        <dbReference type="ARBA" id="ARBA00022692"/>
    </source>
</evidence>
<evidence type="ECO:0000256" key="13">
    <source>
        <dbReference type="SAM" id="MobiDB-lite"/>
    </source>
</evidence>
<organism evidence="15 16">
    <name type="scientific">Acidovorax lacteus</name>
    <dbReference type="NCBI Taxonomy" id="1924988"/>
    <lineage>
        <taxon>Bacteria</taxon>
        <taxon>Pseudomonadati</taxon>
        <taxon>Pseudomonadota</taxon>
        <taxon>Betaproteobacteria</taxon>
        <taxon>Burkholderiales</taxon>
        <taxon>Comamonadaceae</taxon>
        <taxon>Acidovorax</taxon>
    </lineage>
</organism>
<keyword evidence="3" id="KW-1003">Cell membrane</keyword>
<evidence type="ECO:0000256" key="7">
    <source>
        <dbReference type="ARBA" id="ARBA00022989"/>
    </source>
</evidence>
<evidence type="ECO:0000313" key="15">
    <source>
        <dbReference type="EMBL" id="GAA4418825.1"/>
    </source>
</evidence>
<dbReference type="EMBL" id="BAABEX010000004">
    <property type="protein sequence ID" value="GAA4418825.1"/>
    <property type="molecule type" value="Genomic_DNA"/>
</dbReference>
<name>A0ABP8KYF5_9BURK</name>
<dbReference type="Proteomes" id="UP001501788">
    <property type="component" value="Unassembled WGS sequence"/>
</dbReference>
<dbReference type="Pfam" id="PF03280">
    <property type="entry name" value="Lipase_chap"/>
    <property type="match status" value="1"/>
</dbReference>
<evidence type="ECO:0000256" key="3">
    <source>
        <dbReference type="ARBA" id="ARBA00022475"/>
    </source>
</evidence>
<keyword evidence="8" id="KW-0443">Lipid metabolism</keyword>
<dbReference type="RefSeq" id="WP_345061010.1">
    <property type="nucleotide sequence ID" value="NZ_BAABEX010000004.1"/>
</dbReference>
<evidence type="ECO:0000256" key="6">
    <source>
        <dbReference type="ARBA" id="ARBA00022963"/>
    </source>
</evidence>
<comment type="subcellular location">
    <subcellularLocation>
        <location evidence="1">Cell inner membrane</location>
        <topology evidence="1">Single-pass membrane protein</topology>
        <orientation evidence="1">Periplasmic side</orientation>
    </subcellularLocation>
</comment>
<dbReference type="InterPro" id="IPR004961">
    <property type="entry name" value="Lipase_chaperone"/>
</dbReference>
<evidence type="ECO:0000256" key="12">
    <source>
        <dbReference type="ARBA" id="ARBA00031542"/>
    </source>
</evidence>